<reference evidence="1 2" key="1">
    <citation type="submission" date="2018-06" db="EMBL/GenBank/DDBJ databases">
        <authorList>
            <consortium name="Pathogen Informatics"/>
            <person name="Doyle S."/>
        </authorList>
    </citation>
    <scope>NUCLEOTIDE SEQUENCE [LARGE SCALE GENOMIC DNA]</scope>
    <source>
        <strain evidence="1 2">NCTC9645</strain>
    </source>
</reference>
<name>A0A2X3IJ50_KLEPN</name>
<dbReference type="Proteomes" id="UP000250675">
    <property type="component" value="Unassembled WGS sequence"/>
</dbReference>
<evidence type="ECO:0000313" key="1">
    <source>
        <dbReference type="EMBL" id="SQC86966.1"/>
    </source>
</evidence>
<dbReference type="EMBL" id="UASO01000009">
    <property type="protein sequence ID" value="SQC86966.1"/>
    <property type="molecule type" value="Genomic_DNA"/>
</dbReference>
<accession>A0A2X3IJ50</accession>
<dbReference type="AlphaFoldDB" id="A0A2X3IJ50"/>
<gene>
    <name evidence="1" type="ORF">NCTC9645_05071</name>
</gene>
<sequence>MTGDQPVIGVGQVAIRREAHHIPGARNRLQPRVSFQGKAPTEHILRQAIDRQRHKLMRLIAQQRRGIAAKNLPQGSNQARKAVGVTNIAL</sequence>
<evidence type="ECO:0000313" key="2">
    <source>
        <dbReference type="Proteomes" id="UP000250675"/>
    </source>
</evidence>
<protein>
    <submittedName>
        <fullName evidence="1">Uncharacterized protein</fullName>
    </submittedName>
</protein>
<organism evidence="1 2">
    <name type="scientific">Klebsiella pneumoniae</name>
    <dbReference type="NCBI Taxonomy" id="573"/>
    <lineage>
        <taxon>Bacteria</taxon>
        <taxon>Pseudomonadati</taxon>
        <taxon>Pseudomonadota</taxon>
        <taxon>Gammaproteobacteria</taxon>
        <taxon>Enterobacterales</taxon>
        <taxon>Enterobacteriaceae</taxon>
        <taxon>Klebsiella/Raoultella group</taxon>
        <taxon>Klebsiella</taxon>
        <taxon>Klebsiella pneumoniae complex</taxon>
    </lineage>
</organism>
<proteinExistence type="predicted"/>